<sequence>MAGSMGTNVFMQGSSGLIRGGPISLLIGYIYMATILAAVNIGQAEMVSWRPITSNFNRLASVYVDRSTGVASSVNYLVLMASLVCFEITAGTAVLSYWTAADLDIAIPFAFLGAYCALNIWSTKFFGEGEFWIGIVKIITITGLLVSTIFFMSGANPQRDSFGFRYWLHPGPMNEWQATGSTGRFIGVIAGLVNAAWAFQGPDMVGMISCDAKNPRVTVPKIYKTVWIRLSVFFVGSALGIGIMTPHDDPILIAAVANSAPGAARSAWVRGMDRLDIPVLPHIINAVIFTSVFSAGNAYVYAGARTLYGLAAEGTFPKIFARTNRNGVPYVGVISMLLIGLLSFLQVSTNSSVALGYFVDVSTAALLVTWVIMSLTHIRFRQAIHAQGFDHSQLPYWSRRFGGWAGWYGLVNATLVLVVSGYMNWIPGNFDSTNFILAYFALFFTVAVYLGHKIFTRKPWKRAELAAADLAEMNAEADPEKTEMESQGKLARRMPVSLRKVAKKFEGVL</sequence>
<dbReference type="Proteomes" id="UP000245942">
    <property type="component" value="Unassembled WGS sequence"/>
</dbReference>
<reference evidence="7 8" key="1">
    <citation type="journal article" date="2018" name="Mol. Biol. Evol.">
        <title>Broad Genomic Sampling Reveals a Smut Pathogenic Ancestry of the Fungal Clade Ustilaginomycotina.</title>
        <authorList>
            <person name="Kijpornyongpan T."/>
            <person name="Mondo S.J."/>
            <person name="Barry K."/>
            <person name="Sandor L."/>
            <person name="Lee J."/>
            <person name="Lipzen A."/>
            <person name="Pangilinan J."/>
            <person name="LaButti K."/>
            <person name="Hainaut M."/>
            <person name="Henrissat B."/>
            <person name="Grigoriev I.V."/>
            <person name="Spatafora J.W."/>
            <person name="Aime M.C."/>
        </authorList>
    </citation>
    <scope>NUCLEOTIDE SEQUENCE [LARGE SCALE GENOMIC DNA]</scope>
    <source>
        <strain evidence="7 8">MCA 4718</strain>
    </source>
</reference>
<dbReference type="EMBL" id="KZ819339">
    <property type="protein sequence ID" value="PWN18029.1"/>
    <property type="molecule type" value="Genomic_DNA"/>
</dbReference>
<dbReference type="Gene3D" id="1.20.1740.10">
    <property type="entry name" value="Amino acid/polyamine transporter I"/>
    <property type="match status" value="1"/>
</dbReference>
<feature type="transmembrane region" description="Helical" evidence="5">
    <location>
        <begin position="279"/>
        <end position="300"/>
    </location>
</feature>
<organism evidence="7 8">
    <name type="scientific">Pseudomicrostroma glucosiphilum</name>
    <dbReference type="NCBI Taxonomy" id="1684307"/>
    <lineage>
        <taxon>Eukaryota</taxon>
        <taxon>Fungi</taxon>
        <taxon>Dikarya</taxon>
        <taxon>Basidiomycota</taxon>
        <taxon>Ustilaginomycotina</taxon>
        <taxon>Exobasidiomycetes</taxon>
        <taxon>Microstromatales</taxon>
        <taxon>Microstromatales incertae sedis</taxon>
        <taxon>Pseudomicrostroma</taxon>
    </lineage>
</organism>
<keyword evidence="2 5" id="KW-0812">Transmembrane</keyword>
<dbReference type="PANTHER" id="PTHR43341">
    <property type="entry name" value="AMINO ACID PERMEASE"/>
    <property type="match status" value="1"/>
</dbReference>
<dbReference type="GO" id="GO:0016020">
    <property type="term" value="C:membrane"/>
    <property type="evidence" value="ECO:0007669"/>
    <property type="project" value="UniProtKB-SubCell"/>
</dbReference>
<feature type="transmembrane region" description="Helical" evidence="5">
    <location>
        <begin position="76"/>
        <end position="99"/>
    </location>
</feature>
<feature type="transmembrane region" description="Helical" evidence="5">
    <location>
        <begin position="327"/>
        <end position="345"/>
    </location>
</feature>
<evidence type="ECO:0000256" key="3">
    <source>
        <dbReference type="ARBA" id="ARBA00022989"/>
    </source>
</evidence>
<evidence type="ECO:0000259" key="6">
    <source>
        <dbReference type="Pfam" id="PF00324"/>
    </source>
</evidence>
<feature type="domain" description="Amino acid permease/ SLC12A" evidence="6">
    <location>
        <begin position="1"/>
        <end position="459"/>
    </location>
</feature>
<feature type="transmembrane region" description="Helical" evidence="5">
    <location>
        <begin position="20"/>
        <end position="41"/>
    </location>
</feature>
<evidence type="ECO:0000256" key="5">
    <source>
        <dbReference type="SAM" id="Phobius"/>
    </source>
</evidence>
<dbReference type="AlphaFoldDB" id="A0A316TX64"/>
<comment type="subcellular location">
    <subcellularLocation>
        <location evidence="1">Membrane</location>
        <topology evidence="1">Multi-pass membrane protein</topology>
    </subcellularLocation>
</comment>
<name>A0A316TX64_9BASI</name>
<dbReference type="GO" id="GO:0015171">
    <property type="term" value="F:amino acid transmembrane transporter activity"/>
    <property type="evidence" value="ECO:0007669"/>
    <property type="project" value="TreeGrafter"/>
</dbReference>
<feature type="transmembrane region" description="Helical" evidence="5">
    <location>
        <begin position="105"/>
        <end position="122"/>
    </location>
</feature>
<dbReference type="STRING" id="1684307.A0A316TX64"/>
<feature type="transmembrane region" description="Helical" evidence="5">
    <location>
        <begin position="134"/>
        <end position="156"/>
    </location>
</feature>
<dbReference type="OrthoDB" id="10062876at2759"/>
<evidence type="ECO:0000256" key="2">
    <source>
        <dbReference type="ARBA" id="ARBA00022692"/>
    </source>
</evidence>
<dbReference type="InterPro" id="IPR004841">
    <property type="entry name" value="AA-permease/SLC12A_dom"/>
</dbReference>
<evidence type="ECO:0000313" key="7">
    <source>
        <dbReference type="EMBL" id="PWN18029.1"/>
    </source>
</evidence>
<keyword evidence="4 5" id="KW-0472">Membrane</keyword>
<protein>
    <recommendedName>
        <fullName evidence="6">Amino acid permease/ SLC12A domain-containing protein</fullName>
    </recommendedName>
</protein>
<dbReference type="RefSeq" id="XP_025345189.1">
    <property type="nucleotide sequence ID" value="XM_025493640.1"/>
</dbReference>
<dbReference type="GeneID" id="37015374"/>
<dbReference type="InterPro" id="IPR050524">
    <property type="entry name" value="APC_YAT"/>
</dbReference>
<gene>
    <name evidence="7" type="ORF">BCV69DRAFT_288700</name>
</gene>
<proteinExistence type="predicted"/>
<evidence type="ECO:0000313" key="8">
    <source>
        <dbReference type="Proteomes" id="UP000245942"/>
    </source>
</evidence>
<feature type="transmembrane region" description="Helical" evidence="5">
    <location>
        <begin position="401"/>
        <end position="423"/>
    </location>
</feature>
<dbReference type="Pfam" id="PF00324">
    <property type="entry name" value="AA_permease"/>
    <property type="match status" value="1"/>
</dbReference>
<keyword evidence="3 5" id="KW-1133">Transmembrane helix</keyword>
<feature type="transmembrane region" description="Helical" evidence="5">
    <location>
        <begin position="176"/>
        <end position="199"/>
    </location>
</feature>
<evidence type="ECO:0000256" key="4">
    <source>
        <dbReference type="ARBA" id="ARBA00023136"/>
    </source>
</evidence>
<dbReference type="PIRSF" id="PIRSF006060">
    <property type="entry name" value="AA_transporter"/>
    <property type="match status" value="1"/>
</dbReference>
<feature type="transmembrane region" description="Helical" evidence="5">
    <location>
        <begin position="226"/>
        <end position="244"/>
    </location>
</feature>
<accession>A0A316TX64</accession>
<feature type="transmembrane region" description="Helical" evidence="5">
    <location>
        <begin position="357"/>
        <end position="380"/>
    </location>
</feature>
<evidence type="ECO:0000256" key="1">
    <source>
        <dbReference type="ARBA" id="ARBA00004141"/>
    </source>
</evidence>
<dbReference type="PANTHER" id="PTHR43341:SF15">
    <property type="entry name" value="GENERAL AMINO ACID PERMEASE AGP2"/>
    <property type="match status" value="1"/>
</dbReference>
<keyword evidence="8" id="KW-1185">Reference proteome</keyword>
<feature type="transmembrane region" description="Helical" evidence="5">
    <location>
        <begin position="435"/>
        <end position="452"/>
    </location>
</feature>